<dbReference type="PROSITE" id="PS50192">
    <property type="entry name" value="T_SNARE"/>
    <property type="match status" value="1"/>
</dbReference>
<dbReference type="GO" id="GO:0005484">
    <property type="term" value="F:SNAP receptor activity"/>
    <property type="evidence" value="ECO:0007669"/>
    <property type="project" value="TreeGrafter"/>
</dbReference>
<feature type="compositionally biased region" description="Polar residues" evidence="5">
    <location>
        <begin position="383"/>
        <end position="392"/>
    </location>
</feature>
<evidence type="ECO:0000313" key="7">
    <source>
        <dbReference type="EMBL" id="KAK2156937.1"/>
    </source>
</evidence>
<evidence type="ECO:0000256" key="3">
    <source>
        <dbReference type="ARBA" id="ARBA00024443"/>
    </source>
</evidence>
<protein>
    <recommendedName>
        <fullName evidence="3">Synaptosomal-associated protein 47</fullName>
    </recommendedName>
    <alternativeName>
        <fullName evidence="4">Synaptosomal-associated 47 kDa protein</fullName>
    </alternativeName>
</protein>
<sequence>MTQNRRADIVCPPEPSVFVWPSSFFNTSTKKWENGELQVTPSTMCFYNVATKPTSISTPEKQARSLVKLIYLDNIADIKKASSSYVFKCIVVLMKEGEELWFGSLPGRDGAYNVLLHFWRERLLCSSSSKTMEGGTALGKELLSITQESADMLKEAGEALARQGEQLEYAGSVMFDMHNDLDIADHLTTSLESWYSHWGMNHMNRSIEPVHLVDPSGVPVIHEFPVLYHEAETLHRAHQSQSLLTKVHLSPKRGPPIQEQSGLLNISPDGVAIVDVEHKPVQHYKPNEISLVSVSSPWKITITKYCIGEPDVVYKVTSTQMLDILKVMHSFVHDKIQYQSPVGEPVIPASCDGDMDPFVSQQVEAIAHAHQAASLGHDHDAGQQPSTSTLNGQQKQVAEVVKEEEINQLSELLGNMKSVAIEIHREEDKQLETIDSLTETVDHANRRLQDVTHKMNRLT</sequence>
<dbReference type="GO" id="GO:0031201">
    <property type="term" value="C:SNARE complex"/>
    <property type="evidence" value="ECO:0007669"/>
    <property type="project" value="TreeGrafter"/>
</dbReference>
<dbReference type="GO" id="GO:0098793">
    <property type="term" value="C:presynapse"/>
    <property type="evidence" value="ECO:0007669"/>
    <property type="project" value="GOC"/>
</dbReference>
<gene>
    <name evidence="7" type="ORF">LSH36_202g10018</name>
</gene>
<dbReference type="GO" id="GO:0031629">
    <property type="term" value="P:synaptic vesicle fusion to presynaptic active zone membrane"/>
    <property type="evidence" value="ECO:0007669"/>
    <property type="project" value="TreeGrafter"/>
</dbReference>
<dbReference type="GO" id="GO:0005886">
    <property type="term" value="C:plasma membrane"/>
    <property type="evidence" value="ECO:0007669"/>
    <property type="project" value="TreeGrafter"/>
</dbReference>
<dbReference type="GO" id="GO:0016082">
    <property type="term" value="P:synaptic vesicle priming"/>
    <property type="evidence" value="ECO:0007669"/>
    <property type="project" value="TreeGrafter"/>
</dbReference>
<evidence type="ECO:0000256" key="1">
    <source>
        <dbReference type="ARBA" id="ARBA00022737"/>
    </source>
</evidence>
<feature type="region of interest" description="Disordered" evidence="5">
    <location>
        <begin position="371"/>
        <end position="396"/>
    </location>
</feature>
<dbReference type="CDD" id="cd15841">
    <property type="entry name" value="SNARE_Qc"/>
    <property type="match status" value="1"/>
</dbReference>
<feature type="domain" description="T-SNARE coiled-coil homology" evidence="6">
    <location>
        <begin position="402"/>
        <end position="458"/>
    </location>
</feature>
<dbReference type="Gene3D" id="1.20.5.110">
    <property type="match status" value="2"/>
</dbReference>
<evidence type="ECO:0000256" key="5">
    <source>
        <dbReference type="SAM" id="MobiDB-lite"/>
    </source>
</evidence>
<dbReference type="InterPro" id="IPR011993">
    <property type="entry name" value="PH-like_dom_sf"/>
</dbReference>
<keyword evidence="1" id="KW-0677">Repeat</keyword>
<dbReference type="EMBL" id="JAODUP010000202">
    <property type="protein sequence ID" value="KAK2156937.1"/>
    <property type="molecule type" value="Genomic_DNA"/>
</dbReference>
<dbReference type="PANTHER" id="PTHR19305:SF1">
    <property type="entry name" value="SYNAPTOSOMAL-ASSOCIATED PROTEIN 47"/>
    <property type="match status" value="1"/>
</dbReference>
<comment type="similarity">
    <text evidence="2">Belongs to the SVAP1 family.</text>
</comment>
<accession>A0AAD9N4L8</accession>
<dbReference type="PANTHER" id="PTHR19305">
    <property type="entry name" value="SYNAPTOSOMAL ASSOCIATED PROTEIN"/>
    <property type="match status" value="1"/>
</dbReference>
<organism evidence="7 8">
    <name type="scientific">Paralvinella palmiformis</name>
    <dbReference type="NCBI Taxonomy" id="53620"/>
    <lineage>
        <taxon>Eukaryota</taxon>
        <taxon>Metazoa</taxon>
        <taxon>Spiralia</taxon>
        <taxon>Lophotrochozoa</taxon>
        <taxon>Annelida</taxon>
        <taxon>Polychaeta</taxon>
        <taxon>Sedentaria</taxon>
        <taxon>Canalipalpata</taxon>
        <taxon>Terebellida</taxon>
        <taxon>Terebelliformia</taxon>
        <taxon>Alvinellidae</taxon>
        <taxon>Paralvinella</taxon>
    </lineage>
</organism>
<dbReference type="Gene3D" id="2.30.29.30">
    <property type="entry name" value="Pleckstrin-homology domain (PH domain)/Phosphotyrosine-binding domain (PTB)"/>
    <property type="match status" value="1"/>
</dbReference>
<evidence type="ECO:0000313" key="8">
    <source>
        <dbReference type="Proteomes" id="UP001208570"/>
    </source>
</evidence>
<evidence type="ECO:0000256" key="2">
    <source>
        <dbReference type="ARBA" id="ARBA00024354"/>
    </source>
</evidence>
<dbReference type="SUPFAM" id="SSF58038">
    <property type="entry name" value="SNARE fusion complex"/>
    <property type="match status" value="2"/>
</dbReference>
<proteinExistence type="inferred from homology"/>
<comment type="caution">
    <text evidence="7">The sequence shown here is derived from an EMBL/GenBank/DDBJ whole genome shotgun (WGS) entry which is preliminary data.</text>
</comment>
<reference evidence="7" key="1">
    <citation type="journal article" date="2023" name="Mol. Biol. Evol.">
        <title>Third-Generation Sequencing Reveals the Adaptive Role of the Epigenome in Three Deep-Sea Polychaetes.</title>
        <authorList>
            <person name="Perez M."/>
            <person name="Aroh O."/>
            <person name="Sun Y."/>
            <person name="Lan Y."/>
            <person name="Juniper S.K."/>
            <person name="Young C.R."/>
            <person name="Angers B."/>
            <person name="Qian P.Y."/>
        </authorList>
    </citation>
    <scope>NUCLEOTIDE SEQUENCE</scope>
    <source>
        <strain evidence="7">P08H-3</strain>
    </source>
</reference>
<dbReference type="AlphaFoldDB" id="A0AAD9N4L8"/>
<evidence type="ECO:0000256" key="4">
    <source>
        <dbReference type="ARBA" id="ARBA00032027"/>
    </source>
</evidence>
<name>A0AAD9N4L8_9ANNE</name>
<keyword evidence="8" id="KW-1185">Reference proteome</keyword>
<dbReference type="GO" id="GO:0019905">
    <property type="term" value="F:syntaxin binding"/>
    <property type="evidence" value="ECO:0007669"/>
    <property type="project" value="TreeGrafter"/>
</dbReference>
<evidence type="ECO:0000259" key="6">
    <source>
        <dbReference type="PROSITE" id="PS50192"/>
    </source>
</evidence>
<dbReference type="InterPro" id="IPR000727">
    <property type="entry name" value="T_SNARE_dom"/>
</dbReference>
<dbReference type="Proteomes" id="UP001208570">
    <property type="component" value="Unassembled WGS sequence"/>
</dbReference>